<evidence type="ECO:0000313" key="7">
    <source>
        <dbReference type="EMBL" id="GAA1112970.1"/>
    </source>
</evidence>
<evidence type="ECO:0000313" key="8">
    <source>
        <dbReference type="Proteomes" id="UP001501581"/>
    </source>
</evidence>
<sequence length="317" mass="33014">MRFNPKARLDSGQVRDAGSGGGGLGGGGMRLPIPGGKVAGGGGLGLVLVIAAIVLMQCVGGGGGGGTGGLALDPSQLQVAGGSQADTGRYDDCKTGQDAAESHDCGRVAVVNSIQDYWGDTLQQAAGVSYQPAATVTFTGSISTGCGQASAAVGPFYCPAPGDMNVYLDTDFFDDVLVRQLGGPPGEFVEWYVLGHEYGHHIQNLTGQMGNVRTQKGRNSDAVKLELQADCYAGLWVHNAVSTDTADGEPLFAEGPTENDLREAIAAAQAVGDDHIQKVSQGRVDPDEWTHGSSEQREQWFRTGYESGDYAACDIWR</sequence>
<dbReference type="InterPro" id="IPR007343">
    <property type="entry name" value="Uncharacterised_pept_Zn_put"/>
</dbReference>
<evidence type="ECO:0000256" key="6">
    <source>
        <dbReference type="SAM" id="Phobius"/>
    </source>
</evidence>
<evidence type="ECO:0000256" key="4">
    <source>
        <dbReference type="ARBA" id="ARBA00023136"/>
    </source>
</evidence>
<evidence type="ECO:0000256" key="1">
    <source>
        <dbReference type="ARBA" id="ARBA00004167"/>
    </source>
</evidence>
<dbReference type="Pfam" id="PF04228">
    <property type="entry name" value="Zn_peptidase"/>
    <property type="match status" value="1"/>
</dbReference>
<name>A0ABN1U1W2_9ACTN</name>
<comment type="subcellular location">
    <subcellularLocation>
        <location evidence="1">Membrane</location>
        <topology evidence="1">Single-pass membrane protein</topology>
    </subcellularLocation>
</comment>
<comment type="caution">
    <text evidence="7">The sequence shown here is derived from an EMBL/GenBank/DDBJ whole genome shotgun (WGS) entry which is preliminary data.</text>
</comment>
<reference evidence="7 8" key="1">
    <citation type="journal article" date="2019" name="Int. J. Syst. Evol. Microbiol.">
        <title>The Global Catalogue of Microorganisms (GCM) 10K type strain sequencing project: providing services to taxonomists for standard genome sequencing and annotation.</title>
        <authorList>
            <consortium name="The Broad Institute Genomics Platform"/>
            <consortium name="The Broad Institute Genome Sequencing Center for Infectious Disease"/>
            <person name="Wu L."/>
            <person name="Ma J."/>
        </authorList>
    </citation>
    <scope>NUCLEOTIDE SEQUENCE [LARGE SCALE GENOMIC DNA]</scope>
    <source>
        <strain evidence="7 8">JCM 13008</strain>
    </source>
</reference>
<dbReference type="PANTHER" id="PTHR30168">
    <property type="entry name" value="PUTATIVE MEMBRANE PROTEIN YPFJ"/>
    <property type="match status" value="1"/>
</dbReference>
<dbReference type="PANTHER" id="PTHR30168:SF0">
    <property type="entry name" value="INNER MEMBRANE PROTEIN"/>
    <property type="match status" value="1"/>
</dbReference>
<dbReference type="Proteomes" id="UP001501581">
    <property type="component" value="Unassembled WGS sequence"/>
</dbReference>
<evidence type="ECO:0000256" key="5">
    <source>
        <dbReference type="SAM" id="MobiDB-lite"/>
    </source>
</evidence>
<keyword evidence="3 6" id="KW-1133">Transmembrane helix</keyword>
<keyword evidence="2 6" id="KW-0812">Transmembrane</keyword>
<evidence type="ECO:0000256" key="2">
    <source>
        <dbReference type="ARBA" id="ARBA00022692"/>
    </source>
</evidence>
<dbReference type="EMBL" id="BAAALG010000014">
    <property type="protein sequence ID" value="GAA1112970.1"/>
    <property type="molecule type" value="Genomic_DNA"/>
</dbReference>
<feature type="transmembrane region" description="Helical" evidence="6">
    <location>
        <begin position="38"/>
        <end position="56"/>
    </location>
</feature>
<organism evidence="7 8">
    <name type="scientific">Nocardioides dubius</name>
    <dbReference type="NCBI Taxonomy" id="317019"/>
    <lineage>
        <taxon>Bacteria</taxon>
        <taxon>Bacillati</taxon>
        <taxon>Actinomycetota</taxon>
        <taxon>Actinomycetes</taxon>
        <taxon>Propionibacteriales</taxon>
        <taxon>Nocardioidaceae</taxon>
        <taxon>Nocardioides</taxon>
    </lineage>
</organism>
<evidence type="ECO:0000256" key="3">
    <source>
        <dbReference type="ARBA" id="ARBA00022989"/>
    </source>
</evidence>
<gene>
    <name evidence="7" type="ORF">GCM10009668_38510</name>
</gene>
<accession>A0ABN1U1W2</accession>
<proteinExistence type="predicted"/>
<keyword evidence="4 6" id="KW-0472">Membrane</keyword>
<feature type="region of interest" description="Disordered" evidence="5">
    <location>
        <begin position="1"/>
        <end position="25"/>
    </location>
</feature>
<protein>
    <submittedName>
        <fullName evidence="7">Neutral zinc metallopeptidase</fullName>
    </submittedName>
</protein>
<keyword evidence="8" id="KW-1185">Reference proteome</keyword>
<dbReference type="RefSeq" id="WP_343996533.1">
    <property type="nucleotide sequence ID" value="NZ_BAAALG010000014.1"/>
</dbReference>